<dbReference type="Gene3D" id="2.60.34.30">
    <property type="entry name" value="Competence, DNA-entry nuclease inhibitor, ComJ"/>
    <property type="match status" value="1"/>
</dbReference>
<organism evidence="1 2">
    <name type="scientific">Chitinophaga caeni</name>
    <dbReference type="NCBI Taxonomy" id="2029983"/>
    <lineage>
        <taxon>Bacteria</taxon>
        <taxon>Pseudomonadati</taxon>
        <taxon>Bacteroidota</taxon>
        <taxon>Chitinophagia</taxon>
        <taxon>Chitinophagales</taxon>
        <taxon>Chitinophagaceae</taxon>
        <taxon>Chitinophaga</taxon>
    </lineage>
</organism>
<dbReference type="EMBL" id="CP023777">
    <property type="protein sequence ID" value="ATL45736.1"/>
    <property type="molecule type" value="Genomic_DNA"/>
</dbReference>
<sequence length="152" mass="17262">MKHKLNFGTSYHQFYIRDKNSSQDTGDSNFWTDDATRSRLAVGEGILGVGLECYGPFKGELVLLDKKRDDVEYSQYDHIVEGGLNIKSGILQVLDCPNSNVELEVKVSPGSYRVRIYSLNLDSVEGDTGDDYYIIEIWPGINTERKVLKQYK</sequence>
<name>A0A291QP76_9BACT</name>
<dbReference type="OrthoDB" id="280156at2"/>
<evidence type="ECO:0000313" key="1">
    <source>
        <dbReference type="EMBL" id="ATL45736.1"/>
    </source>
</evidence>
<dbReference type="AlphaFoldDB" id="A0A291QP76"/>
<protein>
    <submittedName>
        <fullName evidence="1">Uncharacterized protein</fullName>
    </submittedName>
</protein>
<reference evidence="1 2" key="1">
    <citation type="submission" date="2017-10" db="EMBL/GenBank/DDBJ databases">
        <title>Paenichitinophaga pekingensis gen. nov., sp. nov., isolated from activated sludge.</title>
        <authorList>
            <person name="Jin D."/>
            <person name="Kong X."/>
            <person name="Deng Y."/>
            <person name="Bai Z."/>
        </authorList>
    </citation>
    <scope>NUCLEOTIDE SEQUENCE [LARGE SCALE GENOMIC DNA]</scope>
    <source>
        <strain evidence="1 2">13</strain>
    </source>
</reference>
<dbReference type="InterPro" id="IPR038691">
    <property type="entry name" value="ComJ_sf"/>
</dbReference>
<dbReference type="RefSeq" id="WP_098192126.1">
    <property type="nucleotide sequence ID" value="NZ_CP023777.1"/>
</dbReference>
<gene>
    <name evidence="1" type="ORF">COR50_00375</name>
</gene>
<dbReference type="KEGG" id="cbae:COR50_00375"/>
<accession>A0A291QP76</accession>
<dbReference type="Proteomes" id="UP000220133">
    <property type="component" value="Chromosome"/>
</dbReference>
<keyword evidence="2" id="KW-1185">Reference proteome</keyword>
<proteinExistence type="predicted"/>
<evidence type="ECO:0000313" key="2">
    <source>
        <dbReference type="Proteomes" id="UP000220133"/>
    </source>
</evidence>